<dbReference type="AlphaFoldDB" id="F0F0P6"/>
<dbReference type="EMBL" id="AEWV01000030">
    <property type="protein sequence ID" value="EGC16878.1"/>
    <property type="molecule type" value="Genomic_DNA"/>
</dbReference>
<proteinExistence type="predicted"/>
<organism evidence="1 2">
    <name type="scientific">Kingella denitrificans ATCC 33394</name>
    <dbReference type="NCBI Taxonomy" id="888741"/>
    <lineage>
        <taxon>Bacteria</taxon>
        <taxon>Pseudomonadati</taxon>
        <taxon>Pseudomonadota</taxon>
        <taxon>Betaproteobacteria</taxon>
        <taxon>Neisseriales</taxon>
        <taxon>Neisseriaceae</taxon>
        <taxon>Kingella</taxon>
    </lineage>
</organism>
<accession>F0F0P6</accession>
<comment type="caution">
    <text evidence="1">The sequence shown here is derived from an EMBL/GenBank/DDBJ whole genome shotgun (WGS) entry which is preliminary data.</text>
</comment>
<protein>
    <submittedName>
        <fullName evidence="1">Uncharacterized protein</fullName>
    </submittedName>
</protein>
<keyword evidence="2" id="KW-1185">Reference proteome</keyword>
<gene>
    <name evidence="1" type="ORF">HMPREF9098_1681</name>
</gene>
<dbReference type="HOGENOM" id="CLU_3311140_0_0_4"/>
<reference evidence="1 2" key="1">
    <citation type="submission" date="2011-01" db="EMBL/GenBank/DDBJ databases">
        <authorList>
            <person name="Muzny D."/>
            <person name="Qin X."/>
            <person name="Deng J."/>
            <person name="Jiang H."/>
            <person name="Liu Y."/>
            <person name="Qu J."/>
            <person name="Song X.-Z."/>
            <person name="Zhang L."/>
            <person name="Thornton R."/>
            <person name="Coyle M."/>
            <person name="Francisco L."/>
            <person name="Jackson L."/>
            <person name="Javaid M."/>
            <person name="Korchina V."/>
            <person name="Kovar C."/>
            <person name="Mata R."/>
            <person name="Mathew T."/>
            <person name="Ngo R."/>
            <person name="Nguyen L."/>
            <person name="Nguyen N."/>
            <person name="Okwuonu G."/>
            <person name="Ongeri F."/>
            <person name="Pham C."/>
            <person name="Simmons D."/>
            <person name="Wilczek-Boney K."/>
            <person name="Hale W."/>
            <person name="Jakkamsetti A."/>
            <person name="Pham P."/>
            <person name="Ruth R."/>
            <person name="San Lucas F."/>
            <person name="Warren J."/>
            <person name="Zhang J."/>
            <person name="Zhao Z."/>
            <person name="Zhou C."/>
            <person name="Zhu D."/>
            <person name="Lee S."/>
            <person name="Bess C."/>
            <person name="Blankenburg K."/>
            <person name="Forbes L."/>
            <person name="Fu Q."/>
            <person name="Gubbala S."/>
            <person name="Hirani K."/>
            <person name="Jayaseelan J.C."/>
            <person name="Lara F."/>
            <person name="Munidasa M."/>
            <person name="Palculict T."/>
            <person name="Patil S."/>
            <person name="Pu L.-L."/>
            <person name="Saada N."/>
            <person name="Tang L."/>
            <person name="Weissenberger G."/>
            <person name="Zhu Y."/>
            <person name="Hemphill L."/>
            <person name="Shang Y."/>
            <person name="Youmans B."/>
            <person name="Ayvaz T."/>
            <person name="Ross M."/>
            <person name="Santibanez J."/>
            <person name="Aqrawi P."/>
            <person name="Gross S."/>
            <person name="Joshi V."/>
            <person name="Fowler G."/>
            <person name="Nazareth L."/>
            <person name="Reid J."/>
            <person name="Worley K."/>
            <person name="Petrosino J."/>
            <person name="Highlander S."/>
            <person name="Gibbs R."/>
        </authorList>
    </citation>
    <scope>NUCLEOTIDE SEQUENCE [LARGE SCALE GENOMIC DNA]</scope>
    <source>
        <strain evidence="1 2">ATCC 33394</strain>
    </source>
</reference>
<dbReference type="Proteomes" id="UP000004088">
    <property type="component" value="Unassembled WGS sequence"/>
</dbReference>
<sequence>MFIKTFTYSASAKLRSSAGCLKTDVPVIGVYEFTRCGII</sequence>
<evidence type="ECO:0000313" key="2">
    <source>
        <dbReference type="Proteomes" id="UP000004088"/>
    </source>
</evidence>
<name>F0F0P6_9NEIS</name>
<dbReference type="STRING" id="888741.HMPREF9098_1681"/>
<evidence type="ECO:0000313" key="1">
    <source>
        <dbReference type="EMBL" id="EGC16878.1"/>
    </source>
</evidence>